<evidence type="ECO:0000313" key="4">
    <source>
        <dbReference type="Proteomes" id="UP000305282"/>
    </source>
</evidence>
<accession>A0A4S5EVZ6</accession>
<organism evidence="3 4">
    <name type="scientific">Candidatus Frankia alpina</name>
    <dbReference type="NCBI Taxonomy" id="2699483"/>
    <lineage>
        <taxon>Bacteria</taxon>
        <taxon>Bacillati</taxon>
        <taxon>Actinomycetota</taxon>
        <taxon>Actinomycetes</taxon>
        <taxon>Frankiales</taxon>
        <taxon>Frankiaceae</taxon>
        <taxon>Frankia</taxon>
    </lineage>
</organism>
<evidence type="ECO:0000256" key="2">
    <source>
        <dbReference type="SAM" id="Phobius"/>
    </source>
</evidence>
<proteinExistence type="predicted"/>
<dbReference type="AlphaFoldDB" id="A0A4S5EVZ6"/>
<dbReference type="Proteomes" id="UP000305282">
    <property type="component" value="Unassembled WGS sequence"/>
</dbReference>
<name>A0A4S5EVZ6_9ACTN</name>
<gene>
    <name evidence="3" type="ORF">E7Y31_00445</name>
</gene>
<evidence type="ECO:0000313" key="3">
    <source>
        <dbReference type="EMBL" id="THJ76300.1"/>
    </source>
</evidence>
<feature type="compositionally biased region" description="Gly residues" evidence="1">
    <location>
        <begin position="35"/>
        <end position="53"/>
    </location>
</feature>
<protein>
    <submittedName>
        <fullName evidence="3">Uncharacterized protein</fullName>
    </submittedName>
</protein>
<keyword evidence="2" id="KW-0472">Membrane</keyword>
<feature type="transmembrane region" description="Helical" evidence="2">
    <location>
        <begin position="97"/>
        <end position="118"/>
    </location>
</feature>
<evidence type="ECO:0000256" key="1">
    <source>
        <dbReference type="SAM" id="MobiDB-lite"/>
    </source>
</evidence>
<feature type="transmembrane region" description="Helical" evidence="2">
    <location>
        <begin position="65"/>
        <end position="85"/>
    </location>
</feature>
<sequence length="130" mass="12671">MDTGDSWAGRADVGVGAADRGSRAGTDGVVVSGEPAGGVRGGPAGGAMRGSGRGDLPARIEPRSVARLLGGIAGLAALAVLGLALADPTPSRHLRGLLITVDLVCLAGAGTAWLRVVLAVGAPSASKRIE</sequence>
<comment type="caution">
    <text evidence="3">The sequence shown here is derived from an EMBL/GenBank/DDBJ whole genome shotgun (WGS) entry which is preliminary data.</text>
</comment>
<keyword evidence="4" id="KW-1185">Reference proteome</keyword>
<dbReference type="OrthoDB" id="9995806at2"/>
<reference evidence="3 4" key="1">
    <citation type="submission" date="2019-04" db="EMBL/GenBank/DDBJ databases">
        <title>Draft genome sequences for three unisolated Alnus-infective Frankia Sp+ strains, AgTrS, AiOr and AvVan, the first sequenced Frankia strains able to sporulate in-planta.</title>
        <authorList>
            <person name="Bethencourt L."/>
            <person name="Vautrin F."/>
            <person name="Taib N."/>
            <person name="Dubost A."/>
            <person name="Castro-Garcia L."/>
            <person name="Imbaud O."/>
            <person name="Abrouk D."/>
            <person name="Fournier P."/>
            <person name="Briolay J."/>
            <person name="Nguyen A."/>
            <person name="Normand P."/>
            <person name="Fernandez M.P."/>
            <person name="Brochier-Armanet C."/>
            <person name="Herrera-Belaroussi A."/>
        </authorList>
    </citation>
    <scope>NUCLEOTIDE SEQUENCE [LARGE SCALE GENOMIC DNA]</scope>
    <source>
        <strain evidence="3 4">AvVan</strain>
    </source>
</reference>
<keyword evidence="2" id="KW-0812">Transmembrane</keyword>
<feature type="region of interest" description="Disordered" evidence="1">
    <location>
        <begin position="18"/>
        <end position="56"/>
    </location>
</feature>
<keyword evidence="2" id="KW-1133">Transmembrane helix</keyword>
<dbReference type="EMBL" id="SSXH01000004">
    <property type="protein sequence ID" value="THJ76300.1"/>
    <property type="molecule type" value="Genomic_DNA"/>
</dbReference>